<reference evidence="3 4" key="1">
    <citation type="submission" date="2018-07" db="EMBL/GenBank/DDBJ databases">
        <title>a novel species of Sphingomonas isolated from the rhizosphere soil of Araceae plant.</title>
        <authorList>
            <person name="Zhiyong W."/>
            <person name="Qinglan Z."/>
            <person name="Zhiwei F."/>
            <person name="Ding X."/>
            <person name="Gejiao W."/>
            <person name="Shixue Z."/>
        </authorList>
    </citation>
    <scope>NUCLEOTIDE SEQUENCE [LARGE SCALE GENOMIC DNA]</scope>
    <source>
        <strain evidence="3 4">WZY 27</strain>
    </source>
</reference>
<evidence type="ECO:0000313" key="3">
    <source>
        <dbReference type="EMBL" id="RDE04687.1"/>
    </source>
</evidence>
<evidence type="ECO:0000313" key="4">
    <source>
        <dbReference type="Proteomes" id="UP000253918"/>
    </source>
</evidence>
<proteinExistence type="predicted"/>
<dbReference type="AlphaFoldDB" id="A0A369VT16"/>
<dbReference type="Pfam" id="PF26078">
    <property type="entry name" value="Baseplate_J_M"/>
    <property type="match status" value="1"/>
</dbReference>
<dbReference type="Proteomes" id="UP000253918">
    <property type="component" value="Unassembled WGS sequence"/>
</dbReference>
<dbReference type="InterPro" id="IPR052726">
    <property type="entry name" value="Phage_Baseplate_Hub"/>
</dbReference>
<feature type="domain" description="Baseplate J-like C-terminal" evidence="2">
    <location>
        <begin position="199"/>
        <end position="277"/>
    </location>
</feature>
<dbReference type="PANTHER" id="PTHR35862:SF1">
    <property type="entry name" value="FELS-2 PROPHAGE PROTEIN"/>
    <property type="match status" value="1"/>
</dbReference>
<dbReference type="EMBL" id="QQNB01000003">
    <property type="protein sequence ID" value="RDE04687.1"/>
    <property type="molecule type" value="Genomic_DNA"/>
</dbReference>
<dbReference type="PIRSF" id="PIRSF020481">
    <property type="entry name" value="BAP"/>
    <property type="match status" value="1"/>
</dbReference>
<dbReference type="InterPro" id="IPR014507">
    <property type="entry name" value="Baseplate_assembly_J_pred"/>
</dbReference>
<accession>A0A369VT16</accession>
<sequence length="285" mass="29820">MLAPTLSTVDLSRLPAPTIVEQLDYETILAQMIAELQVRLPGFDATVDSDPAVKVLQAAAYRELLLRQTFNERARQVMTAYATGANLDQLAALVGVSRLDAEADDPFRKRIVLAPNAFSVAGPRLAYVFHAKSAHPDVLDASAISPAPGEVLVSVLSAIGNGAASPELTAAVAAIVTADTIRPLGDLVTVASAQVVPFAIEAQIYTYSGPDAALLLAASRTSLDAYLADSRKLGRDVTLSGLYAALTVPGVQRVVLAQPSADIVCDPRQAAWCSSIALTHGGYDG</sequence>
<feature type="domain" description="Baseplate J-like central" evidence="1">
    <location>
        <begin position="120"/>
        <end position="191"/>
    </location>
</feature>
<dbReference type="InterPro" id="IPR058531">
    <property type="entry name" value="Baseplate_J_M"/>
</dbReference>
<comment type="caution">
    <text evidence="3">The sequence shown here is derived from an EMBL/GenBank/DDBJ whole genome shotgun (WGS) entry which is preliminary data.</text>
</comment>
<evidence type="ECO:0000259" key="2">
    <source>
        <dbReference type="Pfam" id="PF26079"/>
    </source>
</evidence>
<organism evidence="3 4">
    <name type="scientific">Sphingomonas aracearum</name>
    <dbReference type="NCBI Taxonomy" id="2283317"/>
    <lineage>
        <taxon>Bacteria</taxon>
        <taxon>Pseudomonadati</taxon>
        <taxon>Pseudomonadota</taxon>
        <taxon>Alphaproteobacteria</taxon>
        <taxon>Sphingomonadales</taxon>
        <taxon>Sphingomonadaceae</taxon>
        <taxon>Sphingomonas</taxon>
    </lineage>
</organism>
<dbReference type="InterPro" id="IPR058530">
    <property type="entry name" value="Baseplate_J-like_C"/>
</dbReference>
<dbReference type="Pfam" id="PF26079">
    <property type="entry name" value="Baseplate_J_C"/>
    <property type="match status" value="1"/>
</dbReference>
<evidence type="ECO:0000259" key="1">
    <source>
        <dbReference type="Pfam" id="PF26078"/>
    </source>
</evidence>
<gene>
    <name evidence="3" type="ORF">DVW87_13945</name>
</gene>
<dbReference type="PANTHER" id="PTHR35862">
    <property type="entry name" value="FELS-2 PROPHAGE PROTEIN"/>
    <property type="match status" value="1"/>
</dbReference>
<dbReference type="OrthoDB" id="9793802at2"/>
<protein>
    <submittedName>
        <fullName evidence="3">Baseplate assembly protein</fullName>
    </submittedName>
</protein>
<name>A0A369VT16_9SPHN</name>
<keyword evidence="4" id="KW-1185">Reference proteome</keyword>
<dbReference type="RefSeq" id="WP_114688424.1">
    <property type="nucleotide sequence ID" value="NZ_QQNB01000003.1"/>
</dbReference>